<organism evidence="5 6">
    <name type="scientific">Metallosphaera tengchongensis</name>
    <dbReference type="NCBI Taxonomy" id="1532350"/>
    <lineage>
        <taxon>Archaea</taxon>
        <taxon>Thermoproteota</taxon>
        <taxon>Thermoprotei</taxon>
        <taxon>Sulfolobales</taxon>
        <taxon>Sulfolobaceae</taxon>
        <taxon>Metallosphaera</taxon>
    </lineage>
</organism>
<gene>
    <name evidence="5" type="ORF">GWK48_04135</name>
</gene>
<evidence type="ECO:0000259" key="4">
    <source>
        <dbReference type="Pfam" id="PF00590"/>
    </source>
</evidence>
<sequence length="211" mass="23522">MIKVVGIGSGGDTITLRALKELQEADIVIGYRGYIDMIREFIRKDAVVLETEVDEIDVRIEQARSHKDRRTIVVSSGDPMIFGMGSKLYKEADEIIPGITALSLAGSVAKIPLDDSAIISASTYSIPLDSVLKRIELAIEANFTIGIYNINPSTRKNDAITIERKIREKAIGWTYYIIHNAMKEGQHVETGTVERLDITRMTMNSILILKR</sequence>
<dbReference type="PANTHER" id="PTHR47036:SF1">
    <property type="entry name" value="COBALT-FACTOR III C(17)-METHYLTRANSFERASE-RELATED"/>
    <property type="match status" value="1"/>
</dbReference>
<dbReference type="Gene3D" id="3.30.950.10">
    <property type="entry name" value="Methyltransferase, Cobalt-precorrin-4 Transmethylase, Domain 2"/>
    <property type="match status" value="1"/>
</dbReference>
<evidence type="ECO:0000313" key="5">
    <source>
        <dbReference type="EMBL" id="QKR00996.1"/>
    </source>
</evidence>
<dbReference type="SUPFAM" id="SSF53790">
    <property type="entry name" value="Tetrapyrrole methylase"/>
    <property type="match status" value="1"/>
</dbReference>
<dbReference type="KEGG" id="mten:GWK48_04135"/>
<keyword evidence="2 5" id="KW-0808">Transferase</keyword>
<dbReference type="Proteomes" id="UP000509301">
    <property type="component" value="Chromosome"/>
</dbReference>
<feature type="domain" description="Tetrapyrrole methylase" evidence="4">
    <location>
        <begin position="2"/>
        <end position="196"/>
    </location>
</feature>
<dbReference type="Pfam" id="PF00590">
    <property type="entry name" value="TP_methylase"/>
    <property type="match status" value="1"/>
</dbReference>
<keyword evidence="1 5" id="KW-0489">Methyltransferase</keyword>
<keyword evidence="3" id="KW-0949">S-adenosyl-L-methionine</keyword>
<dbReference type="GO" id="GO:0032259">
    <property type="term" value="P:methylation"/>
    <property type="evidence" value="ECO:0007669"/>
    <property type="project" value="UniProtKB-KW"/>
</dbReference>
<proteinExistence type="predicted"/>
<dbReference type="InterPro" id="IPR051810">
    <property type="entry name" value="Precorrin_MeTrfase"/>
</dbReference>
<dbReference type="InterPro" id="IPR014776">
    <property type="entry name" value="4pyrrole_Mease_sub2"/>
</dbReference>
<evidence type="ECO:0000256" key="3">
    <source>
        <dbReference type="ARBA" id="ARBA00022691"/>
    </source>
</evidence>
<evidence type="ECO:0000313" key="6">
    <source>
        <dbReference type="Proteomes" id="UP000509301"/>
    </source>
</evidence>
<evidence type="ECO:0000256" key="1">
    <source>
        <dbReference type="ARBA" id="ARBA00022603"/>
    </source>
</evidence>
<dbReference type="InterPro" id="IPR035996">
    <property type="entry name" value="4pyrrol_Methylase_sf"/>
</dbReference>
<accession>A0A6N0NVW6</accession>
<dbReference type="InterPro" id="IPR000878">
    <property type="entry name" value="4pyrrol_Mease"/>
</dbReference>
<dbReference type="InterPro" id="IPR014777">
    <property type="entry name" value="4pyrrole_Mease_sub1"/>
</dbReference>
<dbReference type="OrthoDB" id="35891at2157"/>
<reference evidence="5 6" key="1">
    <citation type="submission" date="2020-02" db="EMBL/GenBank/DDBJ databases">
        <title>Comparative genome analysis reveals the metabolism and evolution of the thermophilic archaeal genus Metallosphaera.</title>
        <authorList>
            <person name="Jiang C."/>
        </authorList>
    </citation>
    <scope>NUCLEOTIDE SEQUENCE [LARGE SCALE GENOMIC DNA]</scope>
    <source>
        <strain evidence="5 6">Ric-A</strain>
    </source>
</reference>
<evidence type="ECO:0000256" key="2">
    <source>
        <dbReference type="ARBA" id="ARBA00022679"/>
    </source>
</evidence>
<dbReference type="Gene3D" id="3.40.1010.10">
    <property type="entry name" value="Cobalt-precorrin-4 Transmethylase, Domain 1"/>
    <property type="match status" value="1"/>
</dbReference>
<keyword evidence="6" id="KW-1185">Reference proteome</keyword>
<name>A0A6N0NVW6_9CREN</name>
<dbReference type="GO" id="GO:0008168">
    <property type="term" value="F:methyltransferase activity"/>
    <property type="evidence" value="ECO:0007669"/>
    <property type="project" value="UniProtKB-KW"/>
</dbReference>
<dbReference type="EMBL" id="CP049074">
    <property type="protein sequence ID" value="QKR00996.1"/>
    <property type="molecule type" value="Genomic_DNA"/>
</dbReference>
<protein>
    <submittedName>
        <fullName evidence="5">Cobalt-factor III C(17)-methyltransferase</fullName>
    </submittedName>
</protein>
<dbReference type="PANTHER" id="PTHR47036">
    <property type="entry name" value="COBALT-FACTOR III C(17)-METHYLTRANSFERASE-RELATED"/>
    <property type="match status" value="1"/>
</dbReference>
<dbReference type="AlphaFoldDB" id="A0A6N0NVW6"/>